<keyword evidence="3" id="KW-1185">Reference proteome</keyword>
<dbReference type="EMBL" id="BFAY01000013">
    <property type="protein sequence ID" value="GBF40686.1"/>
    <property type="molecule type" value="Genomic_DNA"/>
</dbReference>
<evidence type="ECO:0000256" key="1">
    <source>
        <dbReference type="SAM" id="MobiDB-lite"/>
    </source>
</evidence>
<gene>
    <name evidence="2" type="ORF">LPTSP1_37040</name>
</gene>
<protein>
    <submittedName>
        <fullName evidence="2">Uncharacterized protein</fullName>
    </submittedName>
</protein>
<feature type="compositionally biased region" description="Polar residues" evidence="1">
    <location>
        <begin position="88"/>
        <end position="109"/>
    </location>
</feature>
<dbReference type="Proteomes" id="UP000245076">
    <property type="component" value="Unassembled WGS sequence"/>
</dbReference>
<feature type="region of interest" description="Disordered" evidence="1">
    <location>
        <begin position="88"/>
        <end position="112"/>
    </location>
</feature>
<dbReference type="RefSeq" id="WP_108930285.1">
    <property type="nucleotide sequence ID" value="NZ_BFAY01000013.1"/>
</dbReference>
<reference evidence="2 3" key="1">
    <citation type="submission" date="2018-02" db="EMBL/GenBank/DDBJ databases">
        <title>Novel Leptospira species isolated from soil and water in Japan.</title>
        <authorList>
            <person name="Nakao R."/>
            <person name="Masuzawa T."/>
        </authorList>
    </citation>
    <scope>NUCLEOTIDE SEQUENCE [LARGE SCALE GENOMIC DNA]</scope>
    <source>
        <strain evidence="2 3">E8</strain>
    </source>
</reference>
<comment type="caution">
    <text evidence="2">The sequence shown here is derived from an EMBL/GenBank/DDBJ whole genome shotgun (WGS) entry which is preliminary data.</text>
</comment>
<organism evidence="2 3">
    <name type="scientific">Leptospira johnsonii</name>
    <dbReference type="NCBI Taxonomy" id="1917820"/>
    <lineage>
        <taxon>Bacteria</taxon>
        <taxon>Pseudomonadati</taxon>
        <taxon>Spirochaetota</taxon>
        <taxon>Spirochaetia</taxon>
        <taxon>Leptospirales</taxon>
        <taxon>Leptospiraceae</taxon>
        <taxon>Leptospira</taxon>
    </lineage>
</organism>
<sequence>MAGFGDVIGGLFGSGGTQQSEAAVLQALINQGNVPTLKDINLQTLGPAAQASVYNNPMYSGALNTAIQQTQGQTGQGFTQAEEGNLNSAGRRVSQQAGDNANRIAQQAASRGVGGSGVQMATQAAAGQQAANAMADLGAQGMMGAQNRALGATQNLGQLGLAGGEQYFGQGMARAGAQDTRDQYNNQLVNQQEYYNKAQKPMNQYGMQSGASQGVQGALQGQAGMLNQNRGQNMNLVGGLLQGAGSFMGSYL</sequence>
<accession>A0A2P2D7T0</accession>
<evidence type="ECO:0000313" key="2">
    <source>
        <dbReference type="EMBL" id="GBF40686.1"/>
    </source>
</evidence>
<dbReference type="AlphaFoldDB" id="A0A2P2D7T0"/>
<name>A0A2P2D7T0_9LEPT</name>
<evidence type="ECO:0000313" key="3">
    <source>
        <dbReference type="Proteomes" id="UP000245076"/>
    </source>
</evidence>
<proteinExistence type="predicted"/>